<proteinExistence type="predicted"/>
<reference evidence="3 4" key="1">
    <citation type="submission" date="2018-03" db="EMBL/GenBank/DDBJ databases">
        <title>Draft Genome Sequences of the Obligatory Marine Myxobacteria Enhygromyxa salina SWB007.</title>
        <authorList>
            <person name="Poehlein A."/>
            <person name="Moghaddam J.A."/>
            <person name="Harms H."/>
            <person name="Alanjari M."/>
            <person name="Koenig G.M."/>
            <person name="Daniel R."/>
            <person name="Schaeberle T.F."/>
        </authorList>
    </citation>
    <scope>NUCLEOTIDE SEQUENCE [LARGE SCALE GENOMIC DNA]</scope>
    <source>
        <strain evidence="3 4">SWB007</strain>
    </source>
</reference>
<evidence type="ECO:0000313" key="4">
    <source>
        <dbReference type="Proteomes" id="UP000238823"/>
    </source>
</evidence>
<dbReference type="Proteomes" id="UP000238823">
    <property type="component" value="Unassembled WGS sequence"/>
</dbReference>
<evidence type="ECO:0000256" key="2">
    <source>
        <dbReference type="SAM" id="Phobius"/>
    </source>
</evidence>
<organism evidence="3 4">
    <name type="scientific">Enhygromyxa salina</name>
    <dbReference type="NCBI Taxonomy" id="215803"/>
    <lineage>
        <taxon>Bacteria</taxon>
        <taxon>Pseudomonadati</taxon>
        <taxon>Myxococcota</taxon>
        <taxon>Polyangia</taxon>
        <taxon>Nannocystales</taxon>
        <taxon>Nannocystaceae</taxon>
        <taxon>Enhygromyxa</taxon>
    </lineage>
</organism>
<keyword evidence="2" id="KW-0472">Membrane</keyword>
<evidence type="ECO:0000313" key="3">
    <source>
        <dbReference type="EMBL" id="PRP98107.1"/>
    </source>
</evidence>
<feature type="compositionally biased region" description="Basic and acidic residues" evidence="1">
    <location>
        <begin position="293"/>
        <end position="302"/>
    </location>
</feature>
<dbReference type="RefSeq" id="WP_106093440.1">
    <property type="nucleotide sequence ID" value="NZ_PVNL01000126.1"/>
</dbReference>
<dbReference type="SUPFAM" id="SSF56112">
    <property type="entry name" value="Protein kinase-like (PK-like)"/>
    <property type="match status" value="1"/>
</dbReference>
<keyword evidence="2" id="KW-0812">Transmembrane</keyword>
<dbReference type="EMBL" id="PVNL01000126">
    <property type="protein sequence ID" value="PRP98107.1"/>
    <property type="molecule type" value="Genomic_DNA"/>
</dbReference>
<name>A0A2S9XZ20_9BACT</name>
<dbReference type="AlphaFoldDB" id="A0A2S9XZ20"/>
<feature type="compositionally biased region" description="Low complexity" evidence="1">
    <location>
        <begin position="386"/>
        <end position="405"/>
    </location>
</feature>
<accession>A0A2S9XZ20</accession>
<dbReference type="OrthoDB" id="9818208at2"/>
<sequence length="622" mass="65593">MLAPGAIIDPEDLRIPGEQPGTPIVVLEDLGEVPHGQRFRARQGKSLLLLTTLVPDVTMQRELHDLLSYRVVQAGDVSHPNLLPTYGCVRLPLGEEGFETLFIVRPDPGCPTLRQWLHEVWQAGHTLDPLNAVAITVQICEALALLHEKFPHGYVTADNVFMYPTGGMPQALLSGTGEGSLLPFAPGFDRFAEAGYLPQAGPEMSAPPHEPRVETDVLGCAALVLEILTGQPLEPDMLLDRFGLPPKLQRILEVASRPDPEDRPQDILMFSRRLQAAVGLGEDPTEPSAVLEPVHHGDHADPRYPAVRAHAWRPPPPAPPPWAAEDAGPNHGSGAWNVGAPTPGSGAWHHQSLQGAPGQGGSGAWSHPAPPSAPAPIPPPIPPSIPRQSSASWQAAGQAVGQPVGQPSPAPPPVAPPAFGRNFPMPAPPPPQGVSPSTAEAMALPSYDNGRSARADDRAQSFGASAPPAAPPPTPVIVAPGPHQSSIFKKSHSVSIMMPAPDGSMMAPLSRGPADFVILRHGKRHGPYDLAQLERLIPMGKLRSVDSIEVQSSGGQALAVDLPGLRPLFEARARAEEASAPRVAAISPVVLAEPESRRGALWTVIGLLAVGLVAAAVLLALR</sequence>
<feature type="compositionally biased region" description="Pro residues" evidence="1">
    <location>
        <begin position="368"/>
        <end position="385"/>
    </location>
</feature>
<feature type="compositionally biased region" description="Pro residues" evidence="1">
    <location>
        <begin position="406"/>
        <end position="416"/>
    </location>
</feature>
<evidence type="ECO:0000256" key="1">
    <source>
        <dbReference type="SAM" id="MobiDB-lite"/>
    </source>
</evidence>
<protein>
    <recommendedName>
        <fullName evidence="5">Protein kinase domain-containing protein</fullName>
    </recommendedName>
</protein>
<evidence type="ECO:0008006" key="5">
    <source>
        <dbReference type="Google" id="ProtNLM"/>
    </source>
</evidence>
<feature type="transmembrane region" description="Helical" evidence="2">
    <location>
        <begin position="600"/>
        <end position="621"/>
    </location>
</feature>
<comment type="caution">
    <text evidence="3">The sequence shown here is derived from an EMBL/GenBank/DDBJ whole genome shotgun (WGS) entry which is preliminary data.</text>
</comment>
<dbReference type="InterPro" id="IPR011009">
    <property type="entry name" value="Kinase-like_dom_sf"/>
</dbReference>
<feature type="region of interest" description="Disordered" evidence="1">
    <location>
        <begin position="282"/>
        <end position="472"/>
    </location>
</feature>
<dbReference type="Gene3D" id="1.10.510.10">
    <property type="entry name" value="Transferase(Phosphotransferase) domain 1"/>
    <property type="match status" value="1"/>
</dbReference>
<keyword evidence="2" id="KW-1133">Transmembrane helix</keyword>
<feature type="compositionally biased region" description="Pro residues" evidence="1">
    <location>
        <begin position="313"/>
        <end position="322"/>
    </location>
</feature>
<gene>
    <name evidence="3" type="ORF">ENSA7_66040</name>
</gene>